<protein>
    <submittedName>
        <fullName evidence="1">Uncharacterized protein</fullName>
    </submittedName>
</protein>
<reference evidence="1 2" key="1">
    <citation type="journal article" date="2018" name="Front. Plant Sci.">
        <title>Red Clover (Trifolium pratense) and Zigzag Clover (T. medium) - A Picture of Genomic Similarities and Differences.</title>
        <authorList>
            <person name="Dluhosova J."/>
            <person name="Istvanek J."/>
            <person name="Nedelnik J."/>
            <person name="Repkova J."/>
        </authorList>
    </citation>
    <scope>NUCLEOTIDE SEQUENCE [LARGE SCALE GENOMIC DNA]</scope>
    <source>
        <strain evidence="2">cv. 10/8</strain>
        <tissue evidence="1">Leaf</tissue>
    </source>
</reference>
<comment type="caution">
    <text evidence="1">The sequence shown here is derived from an EMBL/GenBank/DDBJ whole genome shotgun (WGS) entry which is preliminary data.</text>
</comment>
<keyword evidence="2" id="KW-1185">Reference proteome</keyword>
<dbReference type="AlphaFoldDB" id="A0A392Q814"/>
<accession>A0A392Q814</accession>
<sequence>MLEALFCDTISTLGDEMEPLSFNCRQPSPISVLEPSFSIESCESSMSADVTSTEGSKMFSSLQAQEIHGF</sequence>
<evidence type="ECO:0000313" key="2">
    <source>
        <dbReference type="Proteomes" id="UP000265520"/>
    </source>
</evidence>
<name>A0A392Q814_9FABA</name>
<dbReference type="Proteomes" id="UP000265520">
    <property type="component" value="Unassembled WGS sequence"/>
</dbReference>
<proteinExistence type="predicted"/>
<evidence type="ECO:0000313" key="1">
    <source>
        <dbReference type="EMBL" id="MCI20032.1"/>
    </source>
</evidence>
<feature type="non-terminal residue" evidence="1">
    <location>
        <position position="70"/>
    </location>
</feature>
<dbReference type="EMBL" id="LXQA010117803">
    <property type="protein sequence ID" value="MCI20032.1"/>
    <property type="molecule type" value="Genomic_DNA"/>
</dbReference>
<organism evidence="1 2">
    <name type="scientific">Trifolium medium</name>
    <dbReference type="NCBI Taxonomy" id="97028"/>
    <lineage>
        <taxon>Eukaryota</taxon>
        <taxon>Viridiplantae</taxon>
        <taxon>Streptophyta</taxon>
        <taxon>Embryophyta</taxon>
        <taxon>Tracheophyta</taxon>
        <taxon>Spermatophyta</taxon>
        <taxon>Magnoliopsida</taxon>
        <taxon>eudicotyledons</taxon>
        <taxon>Gunneridae</taxon>
        <taxon>Pentapetalae</taxon>
        <taxon>rosids</taxon>
        <taxon>fabids</taxon>
        <taxon>Fabales</taxon>
        <taxon>Fabaceae</taxon>
        <taxon>Papilionoideae</taxon>
        <taxon>50 kb inversion clade</taxon>
        <taxon>NPAAA clade</taxon>
        <taxon>Hologalegina</taxon>
        <taxon>IRL clade</taxon>
        <taxon>Trifolieae</taxon>
        <taxon>Trifolium</taxon>
    </lineage>
</organism>